<organism evidence="1 2">
    <name type="scientific">Micromonospora nigra</name>
    <dbReference type="NCBI Taxonomy" id="145857"/>
    <lineage>
        <taxon>Bacteria</taxon>
        <taxon>Bacillati</taxon>
        <taxon>Actinomycetota</taxon>
        <taxon>Actinomycetes</taxon>
        <taxon>Micromonosporales</taxon>
        <taxon>Micromonosporaceae</taxon>
        <taxon>Micromonospora</taxon>
    </lineage>
</organism>
<protein>
    <submittedName>
        <fullName evidence="1">Uncharacterized protein</fullName>
    </submittedName>
</protein>
<evidence type="ECO:0000313" key="2">
    <source>
        <dbReference type="Proteomes" id="UP000199699"/>
    </source>
</evidence>
<reference evidence="1 2" key="1">
    <citation type="submission" date="2016-06" db="EMBL/GenBank/DDBJ databases">
        <authorList>
            <person name="Kjaerup R.B."/>
            <person name="Dalgaard T.S."/>
            <person name="Juul-Madsen H.R."/>
        </authorList>
    </citation>
    <scope>NUCLEOTIDE SEQUENCE [LARGE SCALE GENOMIC DNA]</scope>
    <source>
        <strain evidence="1 2">DSM 43818</strain>
    </source>
</reference>
<gene>
    <name evidence="1" type="ORF">GA0070616_3841</name>
</gene>
<dbReference type="AlphaFoldDB" id="A0A1C6SIT1"/>
<dbReference type="EMBL" id="FMHT01000003">
    <property type="protein sequence ID" value="SCL29209.1"/>
    <property type="molecule type" value="Genomic_DNA"/>
</dbReference>
<sequence length="80" mass="8858">MTEGSHEQRDALLGAHLGRGVGDHSHPGRRLDKAIYVAEVMPLLVNVRRCWPLSGVEYQRAGTVPSFTRTIPSLDPLDPR</sequence>
<accession>A0A1C6SIT1</accession>
<dbReference type="Proteomes" id="UP000199699">
    <property type="component" value="Unassembled WGS sequence"/>
</dbReference>
<evidence type="ECO:0000313" key="1">
    <source>
        <dbReference type="EMBL" id="SCL29209.1"/>
    </source>
</evidence>
<name>A0A1C6SIT1_9ACTN</name>
<keyword evidence="2" id="KW-1185">Reference proteome</keyword>
<proteinExistence type="predicted"/>